<dbReference type="RefSeq" id="WP_145030623.1">
    <property type="nucleotide sequence ID" value="NZ_CP036271.1"/>
</dbReference>
<sequence>MADELKPPEKRITDHLYTAGKVATGMLAASLSGLPLLKLPAETLFGILVADPGQKRSRQFFEDVCNWLELLASQNRVTMEVLQNHQEFISALRGGMVAATTTHHREKLDALRNTVLNIAVGPDEDDPERQVFLSHIQQLGAWHLRYLKFFASPRSCPPGTHWGPNAPNRWPISHLLTEVYPGTKLHRDTSVAIVDELCRLGLMRVPDSRIADLTEVADGYMTPKLTTAFGDKLLSFIIEPPERNS</sequence>
<dbReference type="InParanoid" id="A0A517SF88"/>
<protein>
    <submittedName>
        <fullName evidence="1">Uncharacterized protein</fullName>
    </submittedName>
</protein>
<organism evidence="1 2">
    <name type="scientific">Caulifigura coniformis</name>
    <dbReference type="NCBI Taxonomy" id="2527983"/>
    <lineage>
        <taxon>Bacteria</taxon>
        <taxon>Pseudomonadati</taxon>
        <taxon>Planctomycetota</taxon>
        <taxon>Planctomycetia</taxon>
        <taxon>Planctomycetales</taxon>
        <taxon>Planctomycetaceae</taxon>
        <taxon>Caulifigura</taxon>
    </lineage>
</organism>
<proteinExistence type="predicted"/>
<gene>
    <name evidence="1" type="ORF">Pan44_28340</name>
</gene>
<dbReference type="Proteomes" id="UP000315700">
    <property type="component" value="Chromosome"/>
</dbReference>
<evidence type="ECO:0000313" key="1">
    <source>
        <dbReference type="EMBL" id="QDT54796.1"/>
    </source>
</evidence>
<dbReference type="AlphaFoldDB" id="A0A517SF88"/>
<keyword evidence="2" id="KW-1185">Reference proteome</keyword>
<dbReference type="KEGG" id="ccos:Pan44_28340"/>
<name>A0A517SF88_9PLAN</name>
<accession>A0A517SF88</accession>
<evidence type="ECO:0000313" key="2">
    <source>
        <dbReference type="Proteomes" id="UP000315700"/>
    </source>
</evidence>
<reference evidence="1 2" key="1">
    <citation type="submission" date="2019-02" db="EMBL/GenBank/DDBJ databases">
        <title>Deep-cultivation of Planctomycetes and their phenomic and genomic characterization uncovers novel biology.</title>
        <authorList>
            <person name="Wiegand S."/>
            <person name="Jogler M."/>
            <person name="Boedeker C."/>
            <person name="Pinto D."/>
            <person name="Vollmers J."/>
            <person name="Rivas-Marin E."/>
            <person name="Kohn T."/>
            <person name="Peeters S.H."/>
            <person name="Heuer A."/>
            <person name="Rast P."/>
            <person name="Oberbeckmann S."/>
            <person name="Bunk B."/>
            <person name="Jeske O."/>
            <person name="Meyerdierks A."/>
            <person name="Storesund J.E."/>
            <person name="Kallscheuer N."/>
            <person name="Luecker S."/>
            <person name="Lage O.M."/>
            <person name="Pohl T."/>
            <person name="Merkel B.J."/>
            <person name="Hornburger P."/>
            <person name="Mueller R.-W."/>
            <person name="Bruemmer F."/>
            <person name="Labrenz M."/>
            <person name="Spormann A.M."/>
            <person name="Op den Camp H."/>
            <person name="Overmann J."/>
            <person name="Amann R."/>
            <person name="Jetten M.S.M."/>
            <person name="Mascher T."/>
            <person name="Medema M.H."/>
            <person name="Devos D.P."/>
            <person name="Kaster A.-K."/>
            <person name="Ovreas L."/>
            <person name="Rohde M."/>
            <person name="Galperin M.Y."/>
            <person name="Jogler C."/>
        </authorList>
    </citation>
    <scope>NUCLEOTIDE SEQUENCE [LARGE SCALE GENOMIC DNA]</scope>
    <source>
        <strain evidence="1 2">Pan44</strain>
    </source>
</reference>
<dbReference type="OrthoDB" id="2113051at2"/>
<dbReference type="EMBL" id="CP036271">
    <property type="protein sequence ID" value="QDT54796.1"/>
    <property type="molecule type" value="Genomic_DNA"/>
</dbReference>